<dbReference type="AlphaFoldDB" id="A0A0D2LGH9"/>
<feature type="region of interest" description="Disordered" evidence="1">
    <location>
        <begin position="58"/>
        <end position="94"/>
    </location>
</feature>
<name>A0A0D2LGH9_HYPSF</name>
<dbReference type="Proteomes" id="UP000054270">
    <property type="component" value="Unassembled WGS sequence"/>
</dbReference>
<sequence length="133" mass="14758">MVELHHRSHLPGMSRTLGKREISIEELEELTIFSTDPSIKLYDSSGTNETATIVLRLKNDEPPPAPKPAIPANLAPELRPDFVPPKHPSGANKKMQMVGYSSQDVSMEQAERIVRQILSRASANDSDNTVQEE</sequence>
<protein>
    <submittedName>
        <fullName evidence="2">Uncharacterized protein</fullName>
    </submittedName>
</protein>
<reference evidence="3" key="1">
    <citation type="submission" date="2014-04" db="EMBL/GenBank/DDBJ databases">
        <title>Evolutionary Origins and Diversification of the Mycorrhizal Mutualists.</title>
        <authorList>
            <consortium name="DOE Joint Genome Institute"/>
            <consortium name="Mycorrhizal Genomics Consortium"/>
            <person name="Kohler A."/>
            <person name="Kuo A."/>
            <person name="Nagy L.G."/>
            <person name="Floudas D."/>
            <person name="Copeland A."/>
            <person name="Barry K.W."/>
            <person name="Cichocki N."/>
            <person name="Veneault-Fourrey C."/>
            <person name="LaButti K."/>
            <person name="Lindquist E.A."/>
            <person name="Lipzen A."/>
            <person name="Lundell T."/>
            <person name="Morin E."/>
            <person name="Murat C."/>
            <person name="Riley R."/>
            <person name="Ohm R."/>
            <person name="Sun H."/>
            <person name="Tunlid A."/>
            <person name="Henrissat B."/>
            <person name="Grigoriev I.V."/>
            <person name="Hibbett D.S."/>
            <person name="Martin F."/>
        </authorList>
    </citation>
    <scope>NUCLEOTIDE SEQUENCE [LARGE SCALE GENOMIC DNA]</scope>
    <source>
        <strain evidence="3">FD-334 SS-4</strain>
    </source>
</reference>
<accession>A0A0D2LGH9</accession>
<evidence type="ECO:0000256" key="1">
    <source>
        <dbReference type="SAM" id="MobiDB-lite"/>
    </source>
</evidence>
<evidence type="ECO:0000313" key="2">
    <source>
        <dbReference type="EMBL" id="KJA26712.1"/>
    </source>
</evidence>
<dbReference type="EMBL" id="KN817526">
    <property type="protein sequence ID" value="KJA26712.1"/>
    <property type="molecule type" value="Genomic_DNA"/>
</dbReference>
<keyword evidence="3" id="KW-1185">Reference proteome</keyword>
<gene>
    <name evidence="2" type="ORF">HYPSUDRAFT_212888</name>
</gene>
<organism evidence="2 3">
    <name type="scientific">Hypholoma sublateritium (strain FD-334 SS-4)</name>
    <dbReference type="NCBI Taxonomy" id="945553"/>
    <lineage>
        <taxon>Eukaryota</taxon>
        <taxon>Fungi</taxon>
        <taxon>Dikarya</taxon>
        <taxon>Basidiomycota</taxon>
        <taxon>Agaricomycotina</taxon>
        <taxon>Agaricomycetes</taxon>
        <taxon>Agaricomycetidae</taxon>
        <taxon>Agaricales</taxon>
        <taxon>Agaricineae</taxon>
        <taxon>Strophariaceae</taxon>
        <taxon>Hypholoma</taxon>
    </lineage>
</organism>
<evidence type="ECO:0000313" key="3">
    <source>
        <dbReference type="Proteomes" id="UP000054270"/>
    </source>
</evidence>
<proteinExistence type="predicted"/>